<keyword evidence="5" id="KW-0269">Exonuclease</keyword>
<dbReference type="OrthoDB" id="206335at2759"/>
<dbReference type="HOGENOM" id="CLU_008679_1_0_1"/>
<evidence type="ECO:0000256" key="2">
    <source>
        <dbReference type="ARBA" id="ARBA00006357"/>
    </source>
</evidence>
<dbReference type="EMBL" id="KN847332">
    <property type="protein sequence ID" value="KIW48406.1"/>
    <property type="molecule type" value="Genomic_DNA"/>
</dbReference>
<dbReference type="GO" id="GO:0004527">
    <property type="term" value="F:exonuclease activity"/>
    <property type="evidence" value="ECO:0007669"/>
    <property type="project" value="UniProtKB-KW"/>
</dbReference>
<accession>A0A0D2B861</accession>
<proteinExistence type="inferred from homology"/>
<sequence length="785" mass="85802">MMVGSKRSATDAGFVSSSGHVEPTVKVPTSTGQPFQVANSVTETPNMNEIHSNGLSQRRKLDVAADARGGENQVDDEGWSVAESKSSRKKKRRRLREDPTIYPSINFLDTKPARVQLKALQELALYVLADGIAPTWLAVNNAKQINKIVVLMIPGLDRVTLEDPEILESAISLYEQAIPKDLDTNAVSAEDNVPDSPTTPDIKSPPDMSEAVRASASASATNPESLLGRLVEHVIEIKAPGDSKSNRVHSPLQGMLIAPVPPSGSANSKNKHVEKSPQHTRTPISHFIHTSDELREAEYPVHPAAFTNPQDAALEAARREATFQSLSHGWVDTSVVKSTPDPITSPRTNNMSSPPAPHSRRRTHISSHDPLTQGLKPYALDCEMVLTTDDKSSLARISLMDWSGSTVLDSYVKPDLPIKNYFTQYSGITESHLADVTTTLSDIQKRLLSILGPDSILLGHSLESDLNALKLTHPFIVDTSIIYPHPRGLPLRSSLKFLANRYLKREIQKQGANGHDSVEDARAVLDLVKLKCEKGPRWGTLDANGESIFKRISRCTRIDGSNKHRETAIVEYGTPERGFGKEATYKIACVDDEEVLQGIIRATHGDAPMPNDGNEDPKEAKNTPQDGVVKGQPTPTGQSIPAGGVDFVWGRLRELEALRGWNNPPAAQPPASSGSVAASQANSTTATAPETAESPETLRQTASRTLSRLLTLYAALPPRTLLVTYSGTNDMRPVLRLQQLHAQYRKEFKVKKWDELSVKWTDVEEQQLRSAVDVARRGVGLLAMK</sequence>
<dbReference type="PANTHER" id="PTHR12801">
    <property type="entry name" value="RNA EXONUCLEASE REXO1 / RECO3 FAMILY MEMBER-RELATED"/>
    <property type="match status" value="1"/>
</dbReference>
<keyword evidence="10" id="KW-1185">Reference proteome</keyword>
<evidence type="ECO:0000256" key="6">
    <source>
        <dbReference type="ARBA" id="ARBA00023242"/>
    </source>
</evidence>
<dbReference type="STRING" id="215243.A0A0D2B861"/>
<feature type="compositionally biased region" description="Polar residues" evidence="7">
    <location>
        <begin position="27"/>
        <end position="56"/>
    </location>
</feature>
<dbReference type="AlphaFoldDB" id="A0A0D2B861"/>
<keyword evidence="4" id="KW-0378">Hydrolase</keyword>
<feature type="region of interest" description="Disordered" evidence="7">
    <location>
        <begin position="260"/>
        <end position="280"/>
    </location>
</feature>
<dbReference type="InterPro" id="IPR036397">
    <property type="entry name" value="RNaseH_sf"/>
</dbReference>
<dbReference type="InterPro" id="IPR013520">
    <property type="entry name" value="Ribonucl_H"/>
</dbReference>
<dbReference type="SMART" id="SM00479">
    <property type="entry name" value="EXOIII"/>
    <property type="match status" value="1"/>
</dbReference>
<dbReference type="Pfam" id="PF00929">
    <property type="entry name" value="RNase_T"/>
    <property type="match status" value="1"/>
</dbReference>
<organism evidence="9 10">
    <name type="scientific">Exophiala oligosperma</name>
    <dbReference type="NCBI Taxonomy" id="215243"/>
    <lineage>
        <taxon>Eukaryota</taxon>
        <taxon>Fungi</taxon>
        <taxon>Dikarya</taxon>
        <taxon>Ascomycota</taxon>
        <taxon>Pezizomycotina</taxon>
        <taxon>Eurotiomycetes</taxon>
        <taxon>Chaetothyriomycetidae</taxon>
        <taxon>Chaetothyriales</taxon>
        <taxon>Herpotrichiellaceae</taxon>
        <taxon>Exophiala</taxon>
    </lineage>
</organism>
<dbReference type="RefSeq" id="XP_016268622.1">
    <property type="nucleotide sequence ID" value="XM_016401569.1"/>
</dbReference>
<dbReference type="PANTHER" id="PTHR12801:SF115">
    <property type="entry name" value="FI18136P1-RELATED"/>
    <property type="match status" value="1"/>
</dbReference>
<feature type="region of interest" description="Disordered" evidence="7">
    <location>
        <begin position="339"/>
        <end position="370"/>
    </location>
</feature>
<gene>
    <name evidence="9" type="ORF">PV06_00993</name>
</gene>
<dbReference type="InterPro" id="IPR047021">
    <property type="entry name" value="REXO1/3/4-like"/>
</dbReference>
<dbReference type="CDD" id="cd06145">
    <property type="entry name" value="REX1_like"/>
    <property type="match status" value="1"/>
</dbReference>
<evidence type="ECO:0000256" key="3">
    <source>
        <dbReference type="ARBA" id="ARBA00022722"/>
    </source>
</evidence>
<dbReference type="VEuPathDB" id="FungiDB:PV06_00993"/>
<evidence type="ECO:0000259" key="8">
    <source>
        <dbReference type="SMART" id="SM00479"/>
    </source>
</evidence>
<keyword evidence="3" id="KW-0540">Nuclease</keyword>
<evidence type="ECO:0000256" key="1">
    <source>
        <dbReference type="ARBA" id="ARBA00004123"/>
    </source>
</evidence>
<comment type="similarity">
    <text evidence="2">Belongs to the REXO1/REXO3 family.</text>
</comment>
<name>A0A0D2B861_9EURO</name>
<dbReference type="Gene3D" id="3.30.420.10">
    <property type="entry name" value="Ribonuclease H-like superfamily/Ribonuclease H"/>
    <property type="match status" value="1"/>
</dbReference>
<evidence type="ECO:0000256" key="5">
    <source>
        <dbReference type="ARBA" id="ARBA00022839"/>
    </source>
</evidence>
<dbReference type="Proteomes" id="UP000053342">
    <property type="component" value="Unassembled WGS sequence"/>
</dbReference>
<feature type="region of interest" description="Disordered" evidence="7">
    <location>
        <begin position="661"/>
        <end position="701"/>
    </location>
</feature>
<dbReference type="InterPro" id="IPR034922">
    <property type="entry name" value="REX1-like_exo"/>
</dbReference>
<reference evidence="9 10" key="1">
    <citation type="submission" date="2015-01" db="EMBL/GenBank/DDBJ databases">
        <title>The Genome Sequence of Exophiala oligosperma CBS72588.</title>
        <authorList>
            <consortium name="The Broad Institute Genomics Platform"/>
            <person name="Cuomo C."/>
            <person name="de Hoog S."/>
            <person name="Gorbushina A."/>
            <person name="Stielow B."/>
            <person name="Teixiera M."/>
            <person name="Abouelleil A."/>
            <person name="Chapman S.B."/>
            <person name="Priest M."/>
            <person name="Young S.K."/>
            <person name="Wortman J."/>
            <person name="Nusbaum C."/>
            <person name="Birren B."/>
        </authorList>
    </citation>
    <scope>NUCLEOTIDE SEQUENCE [LARGE SCALE GENOMIC DNA]</scope>
    <source>
        <strain evidence="9 10">CBS 72588</strain>
    </source>
</reference>
<feature type="compositionally biased region" description="Low complexity" evidence="7">
    <location>
        <begin position="669"/>
        <end position="701"/>
    </location>
</feature>
<comment type="subcellular location">
    <subcellularLocation>
        <location evidence="1">Nucleus</location>
    </subcellularLocation>
</comment>
<keyword evidence="6" id="KW-0539">Nucleus</keyword>
<protein>
    <recommendedName>
        <fullName evidence="8">Exonuclease domain-containing protein</fullName>
    </recommendedName>
</protein>
<feature type="region of interest" description="Disordered" evidence="7">
    <location>
        <begin position="187"/>
        <end position="220"/>
    </location>
</feature>
<dbReference type="GeneID" id="27353067"/>
<feature type="compositionally biased region" description="Polar residues" evidence="7">
    <location>
        <begin position="339"/>
        <end position="353"/>
    </location>
</feature>
<dbReference type="GO" id="GO:0003676">
    <property type="term" value="F:nucleic acid binding"/>
    <property type="evidence" value="ECO:0007669"/>
    <property type="project" value="InterPro"/>
</dbReference>
<dbReference type="GO" id="GO:0005634">
    <property type="term" value="C:nucleus"/>
    <property type="evidence" value="ECO:0007669"/>
    <property type="project" value="UniProtKB-SubCell"/>
</dbReference>
<dbReference type="SUPFAM" id="SSF53098">
    <property type="entry name" value="Ribonuclease H-like"/>
    <property type="match status" value="1"/>
</dbReference>
<evidence type="ECO:0000256" key="4">
    <source>
        <dbReference type="ARBA" id="ARBA00022801"/>
    </source>
</evidence>
<evidence type="ECO:0000313" key="9">
    <source>
        <dbReference type="EMBL" id="KIW48406.1"/>
    </source>
</evidence>
<feature type="region of interest" description="Disordered" evidence="7">
    <location>
        <begin position="1"/>
        <end position="95"/>
    </location>
</feature>
<evidence type="ECO:0000313" key="10">
    <source>
        <dbReference type="Proteomes" id="UP000053342"/>
    </source>
</evidence>
<evidence type="ECO:0000256" key="7">
    <source>
        <dbReference type="SAM" id="MobiDB-lite"/>
    </source>
</evidence>
<feature type="region of interest" description="Disordered" evidence="7">
    <location>
        <begin position="603"/>
        <end position="643"/>
    </location>
</feature>
<feature type="compositionally biased region" description="Basic and acidic residues" evidence="7">
    <location>
        <begin position="59"/>
        <end position="69"/>
    </location>
</feature>
<feature type="domain" description="Exonuclease" evidence="8">
    <location>
        <begin position="376"/>
        <end position="537"/>
    </location>
</feature>
<dbReference type="InterPro" id="IPR012337">
    <property type="entry name" value="RNaseH-like_sf"/>
</dbReference>
<dbReference type="FunFam" id="3.30.420.10:FF:000019">
    <property type="entry name" value="RNA exonuclease NEF-sp"/>
    <property type="match status" value="1"/>
</dbReference>